<dbReference type="Pfam" id="PF03134">
    <property type="entry name" value="TB2_DP1_HVA22"/>
    <property type="match status" value="1"/>
</dbReference>
<organism evidence="2 3">
    <name type="scientific">Escallonia herrerae</name>
    <dbReference type="NCBI Taxonomy" id="1293975"/>
    <lineage>
        <taxon>Eukaryota</taxon>
        <taxon>Viridiplantae</taxon>
        <taxon>Streptophyta</taxon>
        <taxon>Embryophyta</taxon>
        <taxon>Tracheophyta</taxon>
        <taxon>Spermatophyta</taxon>
        <taxon>Magnoliopsida</taxon>
        <taxon>eudicotyledons</taxon>
        <taxon>Gunneridae</taxon>
        <taxon>Pentapetalae</taxon>
        <taxon>asterids</taxon>
        <taxon>campanulids</taxon>
        <taxon>Escalloniales</taxon>
        <taxon>Escalloniaceae</taxon>
        <taxon>Escallonia</taxon>
    </lineage>
</organism>
<dbReference type="EMBL" id="JAVXUP010000008">
    <property type="protein sequence ID" value="KAK3043225.1"/>
    <property type="molecule type" value="Genomic_DNA"/>
</dbReference>
<accession>A0AA88XIV3</accession>
<dbReference type="GO" id="GO:0016020">
    <property type="term" value="C:membrane"/>
    <property type="evidence" value="ECO:0007669"/>
    <property type="project" value="UniProtKB-SubCell"/>
</dbReference>
<dbReference type="InterPro" id="IPR004345">
    <property type="entry name" value="TB2_DP1_HVA22"/>
</dbReference>
<dbReference type="PANTHER" id="PTHR12300:SF139">
    <property type="entry name" value="HVA22-LIKE PROTEIN E"/>
    <property type="match status" value="1"/>
</dbReference>
<dbReference type="AlphaFoldDB" id="A0AA88XIV3"/>
<comment type="caution">
    <text evidence="2">The sequence shown here is derived from an EMBL/GenBank/DDBJ whole genome shotgun (WGS) entry which is preliminary data.</text>
</comment>
<evidence type="ECO:0000256" key="1">
    <source>
        <dbReference type="RuleBase" id="RU362006"/>
    </source>
</evidence>
<sequence length="122" mass="13898">MGRLWTLITHAGHDVALPFVSNMLFGVLRRIPIWYDVKLAFVAWLVLPQFRGAAFIYNKFVREKIMKKYGGIDRHSKSPNGKGKNKFVDFITPKKLSMIIGIDGTTFIENLSFVQTVIEPAI</sequence>
<gene>
    <name evidence="2" type="ORF">RJ639_002468</name>
</gene>
<name>A0AA88XIV3_9ASTE</name>
<dbReference type="PANTHER" id="PTHR12300">
    <property type="entry name" value="HVA22-LIKE PROTEINS"/>
    <property type="match status" value="1"/>
</dbReference>
<evidence type="ECO:0000313" key="3">
    <source>
        <dbReference type="Proteomes" id="UP001188597"/>
    </source>
</evidence>
<comment type="similarity">
    <text evidence="1">Belongs to the DP1 family.</text>
</comment>
<evidence type="ECO:0000313" key="2">
    <source>
        <dbReference type="EMBL" id="KAK3043225.1"/>
    </source>
</evidence>
<comment type="subcellular location">
    <subcellularLocation>
        <location evidence="1">Membrane</location>
        <topology evidence="1">Multi-pass membrane protein</topology>
    </subcellularLocation>
</comment>
<keyword evidence="3" id="KW-1185">Reference proteome</keyword>
<proteinExistence type="inferred from homology"/>
<protein>
    <recommendedName>
        <fullName evidence="1">HVA22-like protein</fullName>
    </recommendedName>
</protein>
<reference evidence="2" key="1">
    <citation type="submission" date="2022-12" db="EMBL/GenBank/DDBJ databases">
        <title>Draft genome assemblies for two species of Escallonia (Escalloniales).</title>
        <authorList>
            <person name="Chanderbali A."/>
            <person name="Dervinis C."/>
            <person name="Anghel I."/>
            <person name="Soltis D."/>
            <person name="Soltis P."/>
            <person name="Zapata F."/>
        </authorList>
    </citation>
    <scope>NUCLEOTIDE SEQUENCE</scope>
    <source>
        <strain evidence="2">UCBG64.0493</strain>
        <tissue evidence="2">Leaf</tissue>
    </source>
</reference>
<dbReference type="Proteomes" id="UP001188597">
    <property type="component" value="Unassembled WGS sequence"/>
</dbReference>